<feature type="domain" description="RNA polymerase sigma-70 region 4" evidence="8">
    <location>
        <begin position="125"/>
        <end position="172"/>
    </location>
</feature>
<reference evidence="9" key="1">
    <citation type="submission" date="2021-01" db="EMBL/GenBank/DDBJ databases">
        <title>Modified the classification status of verrucomicrobia.</title>
        <authorList>
            <person name="Feng X."/>
        </authorList>
    </citation>
    <scope>NUCLEOTIDE SEQUENCE</scope>
    <source>
        <strain evidence="9">KCTC 13126</strain>
    </source>
</reference>
<evidence type="ECO:0000256" key="3">
    <source>
        <dbReference type="ARBA" id="ARBA00023082"/>
    </source>
</evidence>
<organism evidence="9 10">
    <name type="scientific">Pelagicoccus mobilis</name>
    <dbReference type="NCBI Taxonomy" id="415221"/>
    <lineage>
        <taxon>Bacteria</taxon>
        <taxon>Pseudomonadati</taxon>
        <taxon>Verrucomicrobiota</taxon>
        <taxon>Opitutia</taxon>
        <taxon>Puniceicoccales</taxon>
        <taxon>Pelagicoccaceae</taxon>
        <taxon>Pelagicoccus</taxon>
    </lineage>
</organism>
<evidence type="ECO:0000313" key="10">
    <source>
        <dbReference type="Proteomes" id="UP000617628"/>
    </source>
</evidence>
<dbReference type="Proteomes" id="UP000617628">
    <property type="component" value="Unassembled WGS sequence"/>
</dbReference>
<dbReference type="PANTHER" id="PTHR43133:SF8">
    <property type="entry name" value="RNA POLYMERASE SIGMA FACTOR HI_1459-RELATED"/>
    <property type="match status" value="1"/>
</dbReference>
<accession>A0A934VQN4</accession>
<proteinExistence type="inferred from homology"/>
<feature type="domain" description="RNA polymerase sigma-70 region 2" evidence="7">
    <location>
        <begin position="23"/>
        <end position="92"/>
    </location>
</feature>
<comment type="caution">
    <text evidence="9">The sequence shown here is derived from an EMBL/GenBank/DDBJ whole genome shotgun (WGS) entry which is preliminary data.</text>
</comment>
<dbReference type="InterPro" id="IPR014284">
    <property type="entry name" value="RNA_pol_sigma-70_dom"/>
</dbReference>
<gene>
    <name evidence="9" type="ORF">JIN87_07760</name>
</gene>
<dbReference type="InterPro" id="IPR039425">
    <property type="entry name" value="RNA_pol_sigma-70-like"/>
</dbReference>
<evidence type="ECO:0000256" key="5">
    <source>
        <dbReference type="ARBA" id="ARBA00023163"/>
    </source>
</evidence>
<evidence type="ECO:0000259" key="7">
    <source>
        <dbReference type="Pfam" id="PF04542"/>
    </source>
</evidence>
<dbReference type="Gene3D" id="1.10.1740.10">
    <property type="match status" value="1"/>
</dbReference>
<dbReference type="GO" id="GO:0016987">
    <property type="term" value="F:sigma factor activity"/>
    <property type="evidence" value="ECO:0007669"/>
    <property type="project" value="UniProtKB-KW"/>
</dbReference>
<sequence>MKSDSELLRSFQEERSEVAFSELVERHLDWVYSVALRQVGGDVHLAKDVCQEVFASVARKAKLLRDFEALNGWLFKAVRFAASDMVRAERRRKRREEEVVAMDILDTDKSGELGWEDAGPLLDEAIAELGENDRDVLCLRFFEEKRFAQIGVCLGLSENAARMRVNRALEKLSGILEKRGIRSSSAALAGAVGAHGLVSAPSGLARSIVEGVLGGSVASVGILGGAKLLALLAGGVAAVAVGVAVIKSQESGRLEARLERSVAASEEAVRRVAELERLLAAKTQEVDRTAIRLAELEKLREVAERVVEEEPQLDVMARFQRAQGWKKDGKLEEALEEFLWLFDNGVQERSSFVGVRHSAVLRSILEIGDSIPEAKRELEIRRDRIETEILNLPNSSDRNEIDVHAWARINAELGEQERSIAVFDQVENERLKSSLRIFLKKELMEEKRYEDALRPGYAGLAFANFQMSYERLPSGRFSGEKRAAMIERNKAYAIKSAASDMELLAGAGEVDQAIKLAEEVLVHDSSAETIQLIRTHLEKADRGDLFQALGE</sequence>
<keyword evidence="4" id="KW-0238">DNA-binding</keyword>
<dbReference type="AlphaFoldDB" id="A0A934VQN4"/>
<evidence type="ECO:0000259" key="8">
    <source>
        <dbReference type="Pfam" id="PF04545"/>
    </source>
</evidence>
<dbReference type="GO" id="GO:0006352">
    <property type="term" value="P:DNA-templated transcription initiation"/>
    <property type="evidence" value="ECO:0007669"/>
    <property type="project" value="InterPro"/>
</dbReference>
<dbReference type="InterPro" id="IPR007627">
    <property type="entry name" value="RNA_pol_sigma70_r2"/>
</dbReference>
<keyword evidence="6" id="KW-0175">Coiled coil</keyword>
<evidence type="ECO:0000256" key="2">
    <source>
        <dbReference type="ARBA" id="ARBA00023015"/>
    </source>
</evidence>
<evidence type="ECO:0000313" key="9">
    <source>
        <dbReference type="EMBL" id="MBK1876758.1"/>
    </source>
</evidence>
<dbReference type="Pfam" id="PF04545">
    <property type="entry name" value="Sigma70_r4"/>
    <property type="match status" value="1"/>
</dbReference>
<dbReference type="PANTHER" id="PTHR43133">
    <property type="entry name" value="RNA POLYMERASE ECF-TYPE SIGMA FACTO"/>
    <property type="match status" value="1"/>
</dbReference>
<dbReference type="RefSeq" id="WP_200354975.1">
    <property type="nucleotide sequence ID" value="NZ_JAENIL010000012.1"/>
</dbReference>
<dbReference type="InterPro" id="IPR007630">
    <property type="entry name" value="RNA_pol_sigma70_r4"/>
</dbReference>
<dbReference type="CDD" id="cd06171">
    <property type="entry name" value="Sigma70_r4"/>
    <property type="match status" value="1"/>
</dbReference>
<dbReference type="Pfam" id="PF04542">
    <property type="entry name" value="Sigma70_r2"/>
    <property type="match status" value="1"/>
</dbReference>
<keyword evidence="3" id="KW-0731">Sigma factor</keyword>
<evidence type="ECO:0000256" key="6">
    <source>
        <dbReference type="SAM" id="Coils"/>
    </source>
</evidence>
<keyword evidence="5" id="KW-0804">Transcription</keyword>
<keyword evidence="10" id="KW-1185">Reference proteome</keyword>
<evidence type="ECO:0000256" key="1">
    <source>
        <dbReference type="ARBA" id="ARBA00010641"/>
    </source>
</evidence>
<dbReference type="SUPFAM" id="SSF88946">
    <property type="entry name" value="Sigma2 domain of RNA polymerase sigma factors"/>
    <property type="match status" value="1"/>
</dbReference>
<dbReference type="Gene3D" id="1.10.10.10">
    <property type="entry name" value="Winged helix-like DNA-binding domain superfamily/Winged helix DNA-binding domain"/>
    <property type="match status" value="1"/>
</dbReference>
<dbReference type="GO" id="GO:0003677">
    <property type="term" value="F:DNA binding"/>
    <property type="evidence" value="ECO:0007669"/>
    <property type="project" value="UniProtKB-KW"/>
</dbReference>
<dbReference type="EMBL" id="JAENIL010000012">
    <property type="protein sequence ID" value="MBK1876758.1"/>
    <property type="molecule type" value="Genomic_DNA"/>
</dbReference>
<dbReference type="InterPro" id="IPR013325">
    <property type="entry name" value="RNA_pol_sigma_r2"/>
</dbReference>
<dbReference type="InterPro" id="IPR036388">
    <property type="entry name" value="WH-like_DNA-bd_sf"/>
</dbReference>
<protein>
    <submittedName>
        <fullName evidence="9">Sigma-70 family RNA polymerase sigma factor</fullName>
    </submittedName>
</protein>
<name>A0A934VQN4_9BACT</name>
<evidence type="ECO:0000256" key="4">
    <source>
        <dbReference type="ARBA" id="ARBA00023125"/>
    </source>
</evidence>
<dbReference type="NCBIfam" id="TIGR02937">
    <property type="entry name" value="sigma70-ECF"/>
    <property type="match status" value="1"/>
</dbReference>
<keyword evidence="2" id="KW-0805">Transcription regulation</keyword>
<comment type="similarity">
    <text evidence="1">Belongs to the sigma-70 factor family. ECF subfamily.</text>
</comment>
<feature type="coiled-coil region" evidence="6">
    <location>
        <begin position="265"/>
        <end position="306"/>
    </location>
</feature>
<dbReference type="InterPro" id="IPR013324">
    <property type="entry name" value="RNA_pol_sigma_r3/r4-like"/>
</dbReference>
<dbReference type="SUPFAM" id="SSF88659">
    <property type="entry name" value="Sigma3 and sigma4 domains of RNA polymerase sigma factors"/>
    <property type="match status" value="1"/>
</dbReference>